<evidence type="ECO:0000313" key="2">
    <source>
        <dbReference type="Proteomes" id="UP000198736"/>
    </source>
</evidence>
<reference evidence="2" key="1">
    <citation type="submission" date="2015-10" db="EMBL/GenBank/DDBJ databases">
        <authorList>
            <person name="Luecker S."/>
            <person name="Luecker S."/>
        </authorList>
    </citation>
    <scope>NUCLEOTIDE SEQUENCE [LARGE SCALE GENOMIC DNA]</scope>
</reference>
<dbReference type="AlphaFoldDB" id="A0A0S4LQJ6"/>
<name>A0A0S4LQJ6_9BACT</name>
<accession>A0A0S4LQJ6</accession>
<gene>
    <name evidence="1" type="ORF">COMA2_60007</name>
</gene>
<dbReference type="STRING" id="1742973.COMA2_60007"/>
<proteinExistence type="predicted"/>
<keyword evidence="2" id="KW-1185">Reference proteome</keyword>
<sequence length="91" mass="10575">MLGFVTKLIGLALRDPVRSLNKDRKQVYARGLLHLFKSFDRDHRRQGLAFALNDKLVMPKRHPIQEISKPLTDLKGRHCFNHKSPHPLQLV</sequence>
<organism evidence="1 2">
    <name type="scientific">Candidatus Nitrospira nitrificans</name>
    <dbReference type="NCBI Taxonomy" id="1742973"/>
    <lineage>
        <taxon>Bacteria</taxon>
        <taxon>Pseudomonadati</taxon>
        <taxon>Nitrospirota</taxon>
        <taxon>Nitrospiria</taxon>
        <taxon>Nitrospirales</taxon>
        <taxon>Nitrospiraceae</taxon>
        <taxon>Nitrospira</taxon>
    </lineage>
</organism>
<dbReference type="EMBL" id="CZPZ01000033">
    <property type="protein sequence ID" value="CUS38824.1"/>
    <property type="molecule type" value="Genomic_DNA"/>
</dbReference>
<protein>
    <submittedName>
        <fullName evidence="1">Uncharacterized protein</fullName>
    </submittedName>
</protein>
<evidence type="ECO:0000313" key="1">
    <source>
        <dbReference type="EMBL" id="CUS38824.1"/>
    </source>
</evidence>
<dbReference type="Proteomes" id="UP000198736">
    <property type="component" value="Unassembled WGS sequence"/>
</dbReference>